<name>A0ABS7FNZ1_9ACTN</name>
<comment type="caution">
    <text evidence="2">The sequence shown here is derived from an EMBL/GenBank/DDBJ whole genome shotgun (WGS) entry which is preliminary data.</text>
</comment>
<feature type="chain" id="PRO_5046189928" evidence="1">
    <location>
        <begin position="25"/>
        <end position="459"/>
    </location>
</feature>
<feature type="signal peptide" evidence="1">
    <location>
        <begin position="1"/>
        <end position="24"/>
    </location>
</feature>
<sequence>MKRSLALGLTAVLALPLLSAPAAADPKAAVTIALSSAPAVLDAEHLTSVLTGRVTAGDDAHPVAGTAVHLRGPAGSTVADATTDETGGFTAAYDSHGFAGDVFVATDETDDRYAGGGSSYIGVTPAPVDFTLATDKARYDQGQKAVVSGRLQWRSSTGARDLAGAPLKIEMSQSYCGQPSPVVALKTAADGTYTASFTPTCSVVWFNGATAFAAGQPYEQTTASATVKVRAKANVVLNGTMDPFGKVQLSGWVLPAANSFGDSAADGGKVVLERSWNGTSGWKALKTLSVRDDGFNTTFTTDSSAFYRARFQGDAGIQPGTSPVRKLWRWTTKMSKIKAAPKKLRRNKYTRVTGALYRYSSTKQKKAAPYAGQKVEIIFRFKGKKTWYHLAWAKTDKKGRFSRKAKAYGDGYIAVQFLGGKDTWSVGSPNLAGINTYALTATGPGDLAGPRPVTVAPRP</sequence>
<protein>
    <submittedName>
        <fullName evidence="2">Carboxypeptidase-like regulatory domain-containing protein</fullName>
    </submittedName>
</protein>
<evidence type="ECO:0000256" key="1">
    <source>
        <dbReference type="SAM" id="SignalP"/>
    </source>
</evidence>
<evidence type="ECO:0000313" key="3">
    <source>
        <dbReference type="Proteomes" id="UP000774570"/>
    </source>
</evidence>
<keyword evidence="1" id="KW-0732">Signal</keyword>
<evidence type="ECO:0000313" key="2">
    <source>
        <dbReference type="EMBL" id="MBW8482114.1"/>
    </source>
</evidence>
<proteinExistence type="predicted"/>
<dbReference type="EMBL" id="JAIBOA010000003">
    <property type="protein sequence ID" value="MBW8482114.1"/>
    <property type="molecule type" value="Genomic_DNA"/>
</dbReference>
<organism evidence="2 3">
    <name type="scientific">Actinomadura parmotrematis</name>
    <dbReference type="NCBI Taxonomy" id="2864039"/>
    <lineage>
        <taxon>Bacteria</taxon>
        <taxon>Bacillati</taxon>
        <taxon>Actinomycetota</taxon>
        <taxon>Actinomycetes</taxon>
        <taxon>Streptosporangiales</taxon>
        <taxon>Thermomonosporaceae</taxon>
        <taxon>Actinomadura</taxon>
    </lineage>
</organism>
<accession>A0ABS7FNZ1</accession>
<reference evidence="2 3" key="1">
    <citation type="submission" date="2021-07" db="EMBL/GenBank/DDBJ databases">
        <title>Actinomadura sp. PM05-2 isolated from lichen.</title>
        <authorList>
            <person name="Somphong A."/>
            <person name="Phongsopitanun W."/>
            <person name="Tanasupawat S."/>
            <person name="Peongsungnone V."/>
        </authorList>
    </citation>
    <scope>NUCLEOTIDE SEQUENCE [LARGE SCALE GENOMIC DNA]</scope>
    <source>
        <strain evidence="2 3">PM05-2</strain>
    </source>
</reference>
<keyword evidence="3" id="KW-1185">Reference proteome</keyword>
<dbReference type="RefSeq" id="WP_220164377.1">
    <property type="nucleotide sequence ID" value="NZ_JAIBOA010000003.1"/>
</dbReference>
<gene>
    <name evidence="2" type="ORF">K1Y72_07035</name>
</gene>
<dbReference type="Proteomes" id="UP000774570">
    <property type="component" value="Unassembled WGS sequence"/>
</dbReference>